<feature type="compositionally biased region" description="Polar residues" evidence="3">
    <location>
        <begin position="1"/>
        <end position="11"/>
    </location>
</feature>
<dbReference type="PANTHER" id="PTHR33755:SF6">
    <property type="entry name" value="PLASMID STABILIZATION SYSTEM PROTEIN"/>
    <property type="match status" value="1"/>
</dbReference>
<reference evidence="4" key="1">
    <citation type="submission" date="2023-03" db="EMBL/GenBank/DDBJ databases">
        <title>Andean soil-derived lignocellulolytic bacterial consortium as a source of novel taxa and putative plastic-active enzymes.</title>
        <authorList>
            <person name="Diaz-Garcia L."/>
            <person name="Chuvochina M."/>
            <person name="Feuerriegel G."/>
            <person name="Bunk B."/>
            <person name="Sproer C."/>
            <person name="Streit W.R."/>
            <person name="Rodriguez L.M."/>
            <person name="Overmann J."/>
            <person name="Jimenez D.J."/>
        </authorList>
    </citation>
    <scope>NUCLEOTIDE SEQUENCE</scope>
    <source>
        <strain evidence="4">MAG 4196</strain>
    </source>
</reference>
<dbReference type="InterPro" id="IPR007712">
    <property type="entry name" value="RelE/ParE_toxin"/>
</dbReference>
<proteinExistence type="inferred from homology"/>
<gene>
    <name evidence="4" type="ORF">P0Y65_02955</name>
</gene>
<dbReference type="Gene3D" id="3.30.2310.20">
    <property type="entry name" value="RelE-like"/>
    <property type="match status" value="1"/>
</dbReference>
<protein>
    <submittedName>
        <fullName evidence="4">Type II toxin-antitoxin system RelE/ParE family toxin</fullName>
    </submittedName>
</protein>
<sequence>MNPLSGSNNSARADMTPPDVNYSDDARDDLDAIFLYIVEMSGFSRTAQNYIERIMARCELIGTAPDSGIARPDFGPGIRQTPFERLVIVYDAQRDNVLILRIFSSAQDYETIMRDRP</sequence>
<dbReference type="InterPro" id="IPR035093">
    <property type="entry name" value="RelE/ParE_toxin_dom_sf"/>
</dbReference>
<dbReference type="PANTHER" id="PTHR33755">
    <property type="entry name" value="TOXIN PARE1-RELATED"/>
    <property type="match status" value="1"/>
</dbReference>
<evidence type="ECO:0000256" key="3">
    <source>
        <dbReference type="SAM" id="MobiDB-lite"/>
    </source>
</evidence>
<dbReference type="Pfam" id="PF05016">
    <property type="entry name" value="ParE_toxin"/>
    <property type="match status" value="1"/>
</dbReference>
<evidence type="ECO:0000256" key="1">
    <source>
        <dbReference type="ARBA" id="ARBA00006226"/>
    </source>
</evidence>
<name>A0AAJ5VUV2_9HYPH</name>
<evidence type="ECO:0000313" key="5">
    <source>
        <dbReference type="Proteomes" id="UP001217476"/>
    </source>
</evidence>
<evidence type="ECO:0000313" key="4">
    <source>
        <dbReference type="EMBL" id="WEK05234.1"/>
    </source>
</evidence>
<dbReference type="InterPro" id="IPR051803">
    <property type="entry name" value="TA_system_RelE-like_toxin"/>
</dbReference>
<organism evidence="4 5">
    <name type="scientific">Candidatus Devosia phytovorans</name>
    <dbReference type="NCBI Taxonomy" id="3121372"/>
    <lineage>
        <taxon>Bacteria</taxon>
        <taxon>Pseudomonadati</taxon>
        <taxon>Pseudomonadota</taxon>
        <taxon>Alphaproteobacteria</taxon>
        <taxon>Hyphomicrobiales</taxon>
        <taxon>Devosiaceae</taxon>
        <taxon>Devosia</taxon>
    </lineage>
</organism>
<evidence type="ECO:0000256" key="2">
    <source>
        <dbReference type="ARBA" id="ARBA00022649"/>
    </source>
</evidence>
<comment type="similarity">
    <text evidence="1">Belongs to the RelE toxin family.</text>
</comment>
<accession>A0AAJ5VUV2</accession>
<keyword evidence="2" id="KW-1277">Toxin-antitoxin system</keyword>
<feature type="region of interest" description="Disordered" evidence="3">
    <location>
        <begin position="1"/>
        <end position="23"/>
    </location>
</feature>
<dbReference type="AlphaFoldDB" id="A0AAJ5VUV2"/>
<dbReference type="Proteomes" id="UP001217476">
    <property type="component" value="Chromosome"/>
</dbReference>
<dbReference type="EMBL" id="CP119312">
    <property type="protein sequence ID" value="WEK05234.1"/>
    <property type="molecule type" value="Genomic_DNA"/>
</dbReference>